<feature type="region of interest" description="Disordered" evidence="1">
    <location>
        <begin position="98"/>
        <end position="168"/>
    </location>
</feature>
<organism evidence="2 3">
    <name type="scientific">Orchesella cincta</name>
    <name type="common">Springtail</name>
    <name type="synonym">Podura cincta</name>
    <dbReference type="NCBI Taxonomy" id="48709"/>
    <lineage>
        <taxon>Eukaryota</taxon>
        <taxon>Metazoa</taxon>
        <taxon>Ecdysozoa</taxon>
        <taxon>Arthropoda</taxon>
        <taxon>Hexapoda</taxon>
        <taxon>Collembola</taxon>
        <taxon>Entomobryomorpha</taxon>
        <taxon>Entomobryoidea</taxon>
        <taxon>Orchesellidae</taxon>
        <taxon>Orchesellinae</taxon>
        <taxon>Orchesella</taxon>
    </lineage>
</organism>
<reference evidence="2 3" key="1">
    <citation type="journal article" date="2016" name="Genome Biol. Evol.">
        <title>Gene Family Evolution Reflects Adaptation to Soil Environmental Stressors in the Genome of the Collembolan Orchesella cincta.</title>
        <authorList>
            <person name="Faddeeva-Vakhrusheva A."/>
            <person name="Derks M.F."/>
            <person name="Anvar S.Y."/>
            <person name="Agamennone V."/>
            <person name="Suring W."/>
            <person name="Smit S."/>
            <person name="van Straalen N.M."/>
            <person name="Roelofs D."/>
        </authorList>
    </citation>
    <scope>NUCLEOTIDE SEQUENCE [LARGE SCALE GENOMIC DNA]</scope>
    <source>
        <tissue evidence="2">Mixed pool</tissue>
    </source>
</reference>
<feature type="compositionally biased region" description="Polar residues" evidence="1">
    <location>
        <begin position="108"/>
        <end position="124"/>
    </location>
</feature>
<evidence type="ECO:0000313" key="3">
    <source>
        <dbReference type="Proteomes" id="UP000094527"/>
    </source>
</evidence>
<dbReference type="EMBL" id="LJIJ01001301">
    <property type="protein sequence ID" value="ODM92188.1"/>
    <property type="molecule type" value="Genomic_DNA"/>
</dbReference>
<sequence length="168" mass="18651">MAQFQQDLVVIRKLRGPASKTRNKFVISLKTASTTTKSCLVCGESAIPAWGGAAPVWGNANYQNSLRDTLFIYFKKWMLMTNKKSILSVYRNSRLSNSAVERNEREIPNTTTDSRTSNARSSDQVVFGGGTPSSASNDLEDITSSDDDSPSSTFTRAVYKTNHKRKRN</sequence>
<accession>A0A1D2MGR5</accession>
<dbReference type="Proteomes" id="UP000094527">
    <property type="component" value="Unassembled WGS sequence"/>
</dbReference>
<feature type="compositionally biased region" description="Acidic residues" evidence="1">
    <location>
        <begin position="138"/>
        <end position="149"/>
    </location>
</feature>
<dbReference type="AlphaFoldDB" id="A0A1D2MGR5"/>
<name>A0A1D2MGR5_ORCCI</name>
<evidence type="ECO:0000256" key="1">
    <source>
        <dbReference type="SAM" id="MobiDB-lite"/>
    </source>
</evidence>
<gene>
    <name evidence="2" type="ORF">Ocin01_14497</name>
</gene>
<proteinExistence type="predicted"/>
<comment type="caution">
    <text evidence="2">The sequence shown here is derived from an EMBL/GenBank/DDBJ whole genome shotgun (WGS) entry which is preliminary data.</text>
</comment>
<keyword evidence="3" id="KW-1185">Reference proteome</keyword>
<evidence type="ECO:0000313" key="2">
    <source>
        <dbReference type="EMBL" id="ODM92188.1"/>
    </source>
</evidence>
<protein>
    <submittedName>
        <fullName evidence="2">Uncharacterized protein</fullName>
    </submittedName>
</protein>